<evidence type="ECO:0000313" key="2">
    <source>
        <dbReference type="EMBL" id="TGO48262.1"/>
    </source>
</evidence>
<reference evidence="2 3" key="1">
    <citation type="submission" date="2017-12" db="EMBL/GenBank/DDBJ databases">
        <title>Comparative genomics of Botrytis spp.</title>
        <authorList>
            <person name="Valero-Jimenez C.A."/>
            <person name="Tapia P."/>
            <person name="Veloso J."/>
            <person name="Silva-Moreno E."/>
            <person name="Staats M."/>
            <person name="Valdes J.H."/>
            <person name="Van Kan J.A.L."/>
        </authorList>
    </citation>
    <scope>NUCLEOTIDE SEQUENCE [LARGE SCALE GENOMIC DNA]</scope>
    <source>
        <strain evidence="2 3">MUCL2120</strain>
    </source>
</reference>
<accession>A0A4Z1HLU8</accession>
<proteinExistence type="predicted"/>
<dbReference type="OrthoDB" id="5428863at2759"/>
<sequence length="661" mass="75893">MENAQGVQLGWPFGLIRKETEARHPGRVRMLDSKLVDVEVLRNWRTRCIEDHGDACHQHKISNLESTRPLRLIDVENGCIVSTEEEEPVDNYVTLSYSWGQTKNFVALKSNFEHLRQPGVFFNGDVAEQIPQTIRDALAIVKLLGEKYLWVDSLCIIQDVDEPKWQELQRMHLIYANSFLCLIAEEGNSSHGLRGIKGISFERKIEQEIYDLAGGEKLTHQNESWTLDMAVQLGGLFGWMQLQLPTLQALSGLVDGFNAKLLTYPEDVSRAFAGIQSMKRATLTSWPSIYGGLVFGLPEFFFDIALFWYGEVDSSRRKVSPNFPGNATQNGLPSLSWMGWNGHIRFPEDCEFESIKSIDLVGFTGPVTEWYIMELPESKTRRRISSQWHQYRTGVIENDIGWVKKEYELGPPLANGFYRSKDLRSHTYSHESQSGPMLYWYTLPSVEPQNSPRIHPQTQYLYCETTRAFLYGTTDKIYDFRGKYRLQLIVDDAGVFAGGITLGTNYLHDSNRLRDGVPTTTGSNRMEFVAIAKGWTSIFTECKVNEKIGLGEYLSGYEVLDGEEGDEENVRKWKVERAAKEDCVFVLWVEWMHGVAFRLGTGIVLEKAWERVREREKVNTDEDVSQVYRRAEKEDLSQLYKRAGDEDLSQVYERAEYEDIF</sequence>
<gene>
    <name evidence="2" type="ORF">BOTNAR_0485g00080</name>
</gene>
<dbReference type="EMBL" id="PQXJ01000485">
    <property type="protein sequence ID" value="TGO48262.1"/>
    <property type="molecule type" value="Genomic_DNA"/>
</dbReference>
<feature type="domain" description="Heterokaryon incompatibility" evidence="1">
    <location>
        <begin position="92"/>
        <end position="214"/>
    </location>
</feature>
<protein>
    <recommendedName>
        <fullName evidence="1">Heterokaryon incompatibility domain-containing protein</fullName>
    </recommendedName>
</protein>
<evidence type="ECO:0000259" key="1">
    <source>
        <dbReference type="Pfam" id="PF06985"/>
    </source>
</evidence>
<name>A0A4Z1HLU8_9HELO</name>
<organism evidence="2 3">
    <name type="scientific">Botryotinia narcissicola</name>
    <dbReference type="NCBI Taxonomy" id="278944"/>
    <lineage>
        <taxon>Eukaryota</taxon>
        <taxon>Fungi</taxon>
        <taxon>Dikarya</taxon>
        <taxon>Ascomycota</taxon>
        <taxon>Pezizomycotina</taxon>
        <taxon>Leotiomycetes</taxon>
        <taxon>Helotiales</taxon>
        <taxon>Sclerotiniaceae</taxon>
        <taxon>Botryotinia</taxon>
    </lineage>
</organism>
<evidence type="ECO:0000313" key="3">
    <source>
        <dbReference type="Proteomes" id="UP000297452"/>
    </source>
</evidence>
<comment type="caution">
    <text evidence="2">The sequence shown here is derived from an EMBL/GenBank/DDBJ whole genome shotgun (WGS) entry which is preliminary data.</text>
</comment>
<dbReference type="PANTHER" id="PTHR33112:SF12">
    <property type="entry name" value="HETEROKARYON INCOMPATIBILITY DOMAIN-CONTAINING PROTEIN"/>
    <property type="match status" value="1"/>
</dbReference>
<dbReference type="PANTHER" id="PTHR33112">
    <property type="entry name" value="DOMAIN PROTEIN, PUTATIVE-RELATED"/>
    <property type="match status" value="1"/>
</dbReference>
<dbReference type="Pfam" id="PF06985">
    <property type="entry name" value="HET"/>
    <property type="match status" value="1"/>
</dbReference>
<keyword evidence="3" id="KW-1185">Reference proteome</keyword>
<dbReference type="AlphaFoldDB" id="A0A4Z1HLU8"/>
<dbReference type="InterPro" id="IPR010730">
    <property type="entry name" value="HET"/>
</dbReference>
<dbReference type="Proteomes" id="UP000297452">
    <property type="component" value="Unassembled WGS sequence"/>
</dbReference>